<feature type="region of interest" description="Disordered" evidence="1">
    <location>
        <begin position="156"/>
        <end position="180"/>
    </location>
</feature>
<name>A0AAV4CMJ4_9GAST</name>
<reference evidence="2 3" key="1">
    <citation type="journal article" date="2021" name="Elife">
        <title>Chloroplast acquisition without the gene transfer in kleptoplastic sea slugs, Plakobranchus ocellatus.</title>
        <authorList>
            <person name="Maeda T."/>
            <person name="Takahashi S."/>
            <person name="Yoshida T."/>
            <person name="Shimamura S."/>
            <person name="Takaki Y."/>
            <person name="Nagai Y."/>
            <person name="Toyoda A."/>
            <person name="Suzuki Y."/>
            <person name="Arimoto A."/>
            <person name="Ishii H."/>
            <person name="Satoh N."/>
            <person name="Nishiyama T."/>
            <person name="Hasebe M."/>
            <person name="Maruyama T."/>
            <person name="Minagawa J."/>
            <person name="Obokata J."/>
            <person name="Shigenobu S."/>
        </authorList>
    </citation>
    <scope>NUCLEOTIDE SEQUENCE [LARGE SCALE GENOMIC DNA]</scope>
</reference>
<gene>
    <name evidence="2" type="ORF">PoB_005903800</name>
</gene>
<organism evidence="2 3">
    <name type="scientific">Plakobranchus ocellatus</name>
    <dbReference type="NCBI Taxonomy" id="259542"/>
    <lineage>
        <taxon>Eukaryota</taxon>
        <taxon>Metazoa</taxon>
        <taxon>Spiralia</taxon>
        <taxon>Lophotrochozoa</taxon>
        <taxon>Mollusca</taxon>
        <taxon>Gastropoda</taxon>
        <taxon>Heterobranchia</taxon>
        <taxon>Euthyneura</taxon>
        <taxon>Panpulmonata</taxon>
        <taxon>Sacoglossa</taxon>
        <taxon>Placobranchoidea</taxon>
        <taxon>Plakobranchidae</taxon>
        <taxon>Plakobranchus</taxon>
    </lineage>
</organism>
<evidence type="ECO:0000313" key="2">
    <source>
        <dbReference type="EMBL" id="GFO32533.1"/>
    </source>
</evidence>
<accession>A0AAV4CMJ4</accession>
<protein>
    <submittedName>
        <fullName evidence="2">Uncharacterized protein</fullName>
    </submittedName>
</protein>
<evidence type="ECO:0000256" key="1">
    <source>
        <dbReference type="SAM" id="MobiDB-lite"/>
    </source>
</evidence>
<dbReference type="Proteomes" id="UP000735302">
    <property type="component" value="Unassembled WGS sequence"/>
</dbReference>
<feature type="compositionally biased region" description="Basic and acidic residues" evidence="1">
    <location>
        <begin position="164"/>
        <end position="178"/>
    </location>
</feature>
<sequence>MIQPANGKAVLVRTNSTALRDPKRTRDLRLFILREKIDSRNIDVTRHTGREGVVVCKELVEESHLVGESFVKLRINNTAFLAENAGINLRTPHLCLELKASCAPDATYSVIIEHKEVMKGSDHSEMFVIMSAATTRTQTLHETHLWQRIITEDHPEDVPLSDLNPRREDDGERDEPRGRLRKRAIVLQSNLGVPREDSGVALQCGCSRQA</sequence>
<evidence type="ECO:0000313" key="3">
    <source>
        <dbReference type="Proteomes" id="UP000735302"/>
    </source>
</evidence>
<comment type="caution">
    <text evidence="2">The sequence shown here is derived from an EMBL/GenBank/DDBJ whole genome shotgun (WGS) entry which is preliminary data.</text>
</comment>
<keyword evidence="3" id="KW-1185">Reference proteome</keyword>
<dbReference type="EMBL" id="BLXT01006630">
    <property type="protein sequence ID" value="GFO32533.1"/>
    <property type="molecule type" value="Genomic_DNA"/>
</dbReference>
<dbReference type="AlphaFoldDB" id="A0AAV4CMJ4"/>
<proteinExistence type="predicted"/>